<comment type="caution">
    <text evidence="4">The sequence shown here is derived from an EMBL/GenBank/DDBJ whole genome shotgun (WGS) entry which is preliminary data.</text>
</comment>
<dbReference type="PANTHER" id="PTHR44591">
    <property type="entry name" value="STRESS RESPONSE REGULATOR PROTEIN 1"/>
    <property type="match status" value="1"/>
</dbReference>
<keyword evidence="1 2" id="KW-0597">Phosphoprotein</keyword>
<protein>
    <submittedName>
        <fullName evidence="4">Response regulator</fullName>
    </submittedName>
</protein>
<dbReference type="Gene3D" id="3.40.50.2300">
    <property type="match status" value="1"/>
</dbReference>
<keyword evidence="5" id="KW-1185">Reference proteome</keyword>
<feature type="modified residue" description="4-aspartylphosphate" evidence="2">
    <location>
        <position position="55"/>
    </location>
</feature>
<dbReference type="EMBL" id="JADFFM010000002">
    <property type="protein sequence ID" value="MBE9668170.1"/>
    <property type="molecule type" value="Genomic_DNA"/>
</dbReference>
<evidence type="ECO:0000313" key="4">
    <source>
        <dbReference type="EMBL" id="MBE9668170.1"/>
    </source>
</evidence>
<dbReference type="RefSeq" id="WP_194107588.1">
    <property type="nucleotide sequence ID" value="NZ_JADFFM010000002.1"/>
</dbReference>
<evidence type="ECO:0000256" key="1">
    <source>
        <dbReference type="ARBA" id="ARBA00022553"/>
    </source>
</evidence>
<feature type="domain" description="Response regulatory" evidence="3">
    <location>
        <begin position="5"/>
        <end position="120"/>
    </location>
</feature>
<reference evidence="4 5" key="1">
    <citation type="submission" date="2020-10" db="EMBL/GenBank/DDBJ databases">
        <title>Mucilaginibacter mali sp. nov., isolated from rhizosphere soil of apple orchard.</title>
        <authorList>
            <person name="Lee J.-S."/>
            <person name="Kim H.S."/>
            <person name="Kim J.-S."/>
        </authorList>
    </citation>
    <scope>NUCLEOTIDE SEQUENCE [LARGE SCALE GENOMIC DNA]</scope>
    <source>
        <strain evidence="4 5">KCTC 23157</strain>
    </source>
</reference>
<dbReference type="SUPFAM" id="SSF52172">
    <property type="entry name" value="CheY-like"/>
    <property type="match status" value="1"/>
</dbReference>
<dbReference type="Proteomes" id="UP000632774">
    <property type="component" value="Unassembled WGS sequence"/>
</dbReference>
<dbReference type="PANTHER" id="PTHR44591:SF3">
    <property type="entry name" value="RESPONSE REGULATORY DOMAIN-CONTAINING PROTEIN"/>
    <property type="match status" value="1"/>
</dbReference>
<dbReference type="InterPro" id="IPR001789">
    <property type="entry name" value="Sig_transdc_resp-reg_receiver"/>
</dbReference>
<dbReference type="InterPro" id="IPR050595">
    <property type="entry name" value="Bact_response_regulator"/>
</dbReference>
<gene>
    <name evidence="4" type="ORF">IRJ18_17500</name>
</gene>
<dbReference type="Pfam" id="PF00072">
    <property type="entry name" value="Response_reg"/>
    <property type="match status" value="1"/>
</dbReference>
<proteinExistence type="predicted"/>
<organism evidence="4 5">
    <name type="scientific">Mucilaginibacter boryungensis</name>
    <dbReference type="NCBI Taxonomy" id="768480"/>
    <lineage>
        <taxon>Bacteria</taxon>
        <taxon>Pseudomonadati</taxon>
        <taxon>Bacteroidota</taxon>
        <taxon>Sphingobacteriia</taxon>
        <taxon>Sphingobacteriales</taxon>
        <taxon>Sphingobacteriaceae</taxon>
        <taxon>Mucilaginibacter</taxon>
    </lineage>
</organism>
<evidence type="ECO:0000313" key="5">
    <source>
        <dbReference type="Proteomes" id="UP000632774"/>
    </source>
</evidence>
<dbReference type="SMART" id="SM00448">
    <property type="entry name" value="REC"/>
    <property type="match status" value="1"/>
</dbReference>
<dbReference type="PROSITE" id="PS50110">
    <property type="entry name" value="RESPONSE_REGULATORY"/>
    <property type="match status" value="1"/>
</dbReference>
<name>A0ABR9XMC6_9SPHI</name>
<sequence>MPKLNIFIVEDEPLIARVLKQTVQYIGHHVCGTATSFDGAVRGLQHAGADLIITDIMLEGEKTGVDLANYINKYLKIPFVFQSSVIDQLVIDEALKTDPLVFMPKPLCSRVLIDAIASAL</sequence>
<accession>A0ABR9XMC6</accession>
<evidence type="ECO:0000256" key="2">
    <source>
        <dbReference type="PROSITE-ProRule" id="PRU00169"/>
    </source>
</evidence>
<dbReference type="InterPro" id="IPR011006">
    <property type="entry name" value="CheY-like_superfamily"/>
</dbReference>
<evidence type="ECO:0000259" key="3">
    <source>
        <dbReference type="PROSITE" id="PS50110"/>
    </source>
</evidence>